<protein>
    <submittedName>
        <fullName evidence="1">Uncharacterized protein</fullName>
    </submittedName>
</protein>
<name>A0ABU5C3C9_9BACI</name>
<evidence type="ECO:0000313" key="2">
    <source>
        <dbReference type="Proteomes" id="UP001281447"/>
    </source>
</evidence>
<dbReference type="Proteomes" id="UP001281447">
    <property type="component" value="Unassembled WGS sequence"/>
</dbReference>
<comment type="caution">
    <text evidence="1">The sequence shown here is derived from an EMBL/GenBank/DDBJ whole genome shotgun (WGS) entry which is preliminary data.</text>
</comment>
<reference evidence="1 2" key="1">
    <citation type="submission" date="2023-10" db="EMBL/GenBank/DDBJ databases">
        <title>Virgibacillus halophilus 5B73C genome.</title>
        <authorList>
            <person name="Miliotis G."/>
            <person name="Sengupta P."/>
            <person name="Hameed A."/>
            <person name="Chuvochina M."/>
            <person name="Mcdonagh F."/>
            <person name="Simpson A.C."/>
            <person name="Singh N.K."/>
            <person name="Rekha P.D."/>
            <person name="Raman K."/>
            <person name="Hugenholtz P."/>
            <person name="Venkateswaran K."/>
        </authorList>
    </citation>
    <scope>NUCLEOTIDE SEQUENCE [LARGE SCALE GENOMIC DNA]</scope>
    <source>
        <strain evidence="1 2">5B73C</strain>
    </source>
</reference>
<accession>A0ABU5C3C9</accession>
<organism evidence="1 2">
    <name type="scientific">Tigheibacillus halophilus</name>
    <dbReference type="NCBI Taxonomy" id="361280"/>
    <lineage>
        <taxon>Bacteria</taxon>
        <taxon>Bacillati</taxon>
        <taxon>Bacillota</taxon>
        <taxon>Bacilli</taxon>
        <taxon>Bacillales</taxon>
        <taxon>Bacillaceae</taxon>
        <taxon>Tigheibacillus</taxon>
    </lineage>
</organism>
<keyword evidence="2" id="KW-1185">Reference proteome</keyword>
<sequence length="54" mass="6337">MKDAHSTFFVKEDKERDIFLNAVDQILLNGASVEETFNKLVDEEQQVRDAYFNK</sequence>
<evidence type="ECO:0000313" key="1">
    <source>
        <dbReference type="EMBL" id="MDY0393358.1"/>
    </source>
</evidence>
<gene>
    <name evidence="1" type="ORF">RWE15_01625</name>
</gene>
<proteinExistence type="predicted"/>
<dbReference type="EMBL" id="JAWDIP010000003">
    <property type="protein sequence ID" value="MDY0393358.1"/>
    <property type="molecule type" value="Genomic_DNA"/>
</dbReference>